<evidence type="ECO:0000256" key="13">
    <source>
        <dbReference type="PIRSR" id="PIRSR001461-2"/>
    </source>
</evidence>
<dbReference type="SUPFAM" id="SSF51366">
    <property type="entry name" value="Ribulose-phoshate binding barrel"/>
    <property type="match status" value="1"/>
</dbReference>
<feature type="binding site" evidence="10 13">
    <location>
        <position position="38"/>
    </location>
    <ligand>
        <name>a divalent metal cation</name>
        <dbReference type="ChEBI" id="CHEBI:60240"/>
    </ligand>
</feature>
<evidence type="ECO:0000256" key="5">
    <source>
        <dbReference type="ARBA" id="ARBA00001954"/>
    </source>
</evidence>
<feature type="binding site" evidence="10 13">
    <location>
        <position position="36"/>
    </location>
    <ligand>
        <name>a divalent metal cation</name>
        <dbReference type="ChEBI" id="CHEBI:60240"/>
    </ligand>
</feature>
<dbReference type="EC" id="5.1.3.1" evidence="7 10"/>
<evidence type="ECO:0000256" key="10">
    <source>
        <dbReference type="HAMAP-Rule" id="MF_02227"/>
    </source>
</evidence>
<dbReference type="GO" id="GO:0005737">
    <property type="term" value="C:cytoplasm"/>
    <property type="evidence" value="ECO:0007669"/>
    <property type="project" value="UniProtKB-ARBA"/>
</dbReference>
<dbReference type="InterPro" id="IPR011060">
    <property type="entry name" value="RibuloseP-bd_barrel"/>
</dbReference>
<dbReference type="InterPro" id="IPR013785">
    <property type="entry name" value="Aldolase_TIM"/>
</dbReference>
<feature type="binding site" evidence="14">
    <location>
        <position position="180"/>
    </location>
    <ligand>
        <name>substrate</name>
    </ligand>
</feature>
<feature type="binding site" evidence="10 13">
    <location>
        <position position="178"/>
    </location>
    <ligand>
        <name>a divalent metal cation</name>
        <dbReference type="ChEBI" id="CHEBI:60240"/>
    </ligand>
</feature>
<feature type="active site" description="Proton acceptor" evidence="10 12">
    <location>
        <position position="38"/>
    </location>
</feature>
<feature type="binding site" evidence="14">
    <location>
        <begin position="200"/>
        <end position="201"/>
    </location>
    <ligand>
        <name>substrate</name>
    </ligand>
</feature>
<feature type="binding site" evidence="10 13">
    <location>
        <position position="69"/>
    </location>
    <ligand>
        <name>a divalent metal cation</name>
        <dbReference type="ChEBI" id="CHEBI:60240"/>
    </ligand>
</feature>
<reference evidence="15 16" key="1">
    <citation type="journal article" date="2019" name="Environ. Microbiol.">
        <title>Species interactions and distinct microbial communities in high Arctic permafrost affected cryosols are associated with the CH4 and CO2 gas fluxes.</title>
        <authorList>
            <person name="Altshuler I."/>
            <person name="Hamel J."/>
            <person name="Turney S."/>
            <person name="Magnuson E."/>
            <person name="Levesque R."/>
            <person name="Greer C."/>
            <person name="Whyte L.G."/>
        </authorList>
    </citation>
    <scope>NUCLEOTIDE SEQUENCE [LARGE SCALE GENOMIC DNA]</scope>
    <source>
        <strain evidence="15 16">E6.1</strain>
    </source>
</reference>
<dbReference type="CDD" id="cd00429">
    <property type="entry name" value="RPE"/>
    <property type="match status" value="1"/>
</dbReference>
<comment type="cofactor">
    <cofactor evidence="2">
        <name>Mn(2+)</name>
        <dbReference type="ChEBI" id="CHEBI:29035"/>
    </cofactor>
</comment>
<dbReference type="AlphaFoldDB" id="A0A502FTG7"/>
<keyword evidence="13" id="KW-0170">Cobalt</keyword>
<comment type="cofactor">
    <cofactor evidence="3">
        <name>Co(2+)</name>
        <dbReference type="ChEBI" id="CHEBI:48828"/>
    </cofactor>
</comment>
<evidence type="ECO:0000256" key="2">
    <source>
        <dbReference type="ARBA" id="ARBA00001936"/>
    </source>
</evidence>
<dbReference type="PIRSF" id="PIRSF001461">
    <property type="entry name" value="RPE"/>
    <property type="match status" value="1"/>
</dbReference>
<dbReference type="Gene3D" id="3.20.20.70">
    <property type="entry name" value="Aldolase class I"/>
    <property type="match status" value="1"/>
</dbReference>
<dbReference type="InterPro" id="IPR026019">
    <property type="entry name" value="Ribul_P_3_epim"/>
</dbReference>
<dbReference type="Pfam" id="PF00834">
    <property type="entry name" value="Ribul_P_3_epim"/>
    <property type="match status" value="1"/>
</dbReference>
<dbReference type="GO" id="GO:0046872">
    <property type="term" value="F:metal ion binding"/>
    <property type="evidence" value="ECO:0007669"/>
    <property type="project" value="UniProtKB-UniRule"/>
</dbReference>
<sequence>MSQLPVRIAPSILSADFAKLGEEVRAIDLAGADWIHVDVMDGHFVPNISIGPGVVKAIRPHTTKPLDVHLMIAPVDAYLEAFADAGADTISIHVEAGPHTHRSLQHIRQLGKRAGVVLTPQTPAKALDYLLEEVDLVLVMSVNPGFGGQAFIESSLRKIEAIRKMIDKGGYTVDLEVDGGIDHATAPRAIAAGADALVAGTATFRGGPDAYAANIAGLRG</sequence>
<keyword evidence="13" id="KW-0464">Manganese</keyword>
<evidence type="ECO:0000256" key="8">
    <source>
        <dbReference type="ARBA" id="ARBA00022723"/>
    </source>
</evidence>
<evidence type="ECO:0000313" key="15">
    <source>
        <dbReference type="EMBL" id="TPG52775.1"/>
    </source>
</evidence>
<dbReference type="PANTHER" id="PTHR11749">
    <property type="entry name" value="RIBULOSE-5-PHOSPHATE-3-EPIMERASE"/>
    <property type="match status" value="1"/>
</dbReference>
<evidence type="ECO:0000256" key="12">
    <source>
        <dbReference type="PIRSR" id="PIRSR001461-1"/>
    </source>
</evidence>
<name>A0A502FTG7_9SPHN</name>
<dbReference type="HAMAP" id="MF_02227">
    <property type="entry name" value="RPE"/>
    <property type="match status" value="1"/>
</dbReference>
<dbReference type="NCBIfam" id="NF004076">
    <property type="entry name" value="PRK05581.1-4"/>
    <property type="match status" value="1"/>
</dbReference>
<keyword evidence="8 10" id="KW-0479">Metal-binding</keyword>
<evidence type="ECO:0000256" key="9">
    <source>
        <dbReference type="ARBA" id="ARBA00023235"/>
    </source>
</evidence>
<dbReference type="GO" id="GO:0019323">
    <property type="term" value="P:pentose catabolic process"/>
    <property type="evidence" value="ECO:0007669"/>
    <property type="project" value="UniProtKB-UniRule"/>
</dbReference>
<feature type="binding site" evidence="10">
    <location>
        <begin position="178"/>
        <end position="180"/>
    </location>
    <ligand>
        <name>substrate</name>
    </ligand>
</feature>
<evidence type="ECO:0000256" key="4">
    <source>
        <dbReference type="ARBA" id="ARBA00001947"/>
    </source>
</evidence>
<evidence type="ECO:0000256" key="7">
    <source>
        <dbReference type="ARBA" id="ARBA00013188"/>
    </source>
</evidence>
<comment type="catalytic activity">
    <reaction evidence="1 10 11">
        <text>D-ribulose 5-phosphate = D-xylulose 5-phosphate</text>
        <dbReference type="Rhea" id="RHEA:13677"/>
        <dbReference type="ChEBI" id="CHEBI:57737"/>
        <dbReference type="ChEBI" id="CHEBI:58121"/>
        <dbReference type="EC" id="5.1.3.1"/>
    </reaction>
</comment>
<feature type="binding site" evidence="10 14">
    <location>
        <position position="69"/>
    </location>
    <ligand>
        <name>substrate</name>
    </ligand>
</feature>
<dbReference type="RefSeq" id="WP_140850694.1">
    <property type="nucleotide sequence ID" value="NZ_RCZC01000003.1"/>
</dbReference>
<dbReference type="Proteomes" id="UP000319931">
    <property type="component" value="Unassembled WGS sequence"/>
</dbReference>
<dbReference type="OrthoDB" id="1645589at2"/>
<comment type="cofactor">
    <cofactor evidence="4">
        <name>Zn(2+)</name>
        <dbReference type="ChEBI" id="CHEBI:29105"/>
    </cofactor>
</comment>
<dbReference type="PROSITE" id="PS01085">
    <property type="entry name" value="RIBUL_P_3_EPIMER_1"/>
    <property type="match status" value="1"/>
</dbReference>
<dbReference type="NCBIfam" id="TIGR01163">
    <property type="entry name" value="rpe"/>
    <property type="match status" value="1"/>
</dbReference>
<dbReference type="GO" id="GO:0006098">
    <property type="term" value="P:pentose-phosphate shunt"/>
    <property type="evidence" value="ECO:0007669"/>
    <property type="project" value="UniProtKB-UniRule"/>
</dbReference>
<dbReference type="FunFam" id="3.20.20.70:FF:000004">
    <property type="entry name" value="Ribulose-phosphate 3-epimerase"/>
    <property type="match status" value="1"/>
</dbReference>
<feature type="binding site" evidence="10 14">
    <location>
        <position position="11"/>
    </location>
    <ligand>
        <name>substrate</name>
    </ligand>
</feature>
<dbReference type="EMBL" id="RCZC01000003">
    <property type="protein sequence ID" value="TPG52775.1"/>
    <property type="molecule type" value="Genomic_DNA"/>
</dbReference>
<proteinExistence type="inferred from homology"/>
<comment type="cofactor">
    <cofactor evidence="5">
        <name>Fe(2+)</name>
        <dbReference type="ChEBI" id="CHEBI:29033"/>
    </cofactor>
</comment>
<dbReference type="InterPro" id="IPR000056">
    <property type="entry name" value="Ribul_P_3_epim-like"/>
</dbReference>
<feature type="binding site" evidence="10 14">
    <location>
        <begin position="145"/>
        <end position="148"/>
    </location>
    <ligand>
        <name>substrate</name>
    </ligand>
</feature>
<accession>A0A502FTG7</accession>
<comment type="pathway">
    <text evidence="10">Carbohydrate degradation.</text>
</comment>
<feature type="active site" description="Proton donor" evidence="10 12">
    <location>
        <position position="178"/>
    </location>
</feature>
<keyword evidence="13" id="KW-0862">Zinc</keyword>
<keyword evidence="16" id="KW-1185">Reference proteome</keyword>
<evidence type="ECO:0000313" key="16">
    <source>
        <dbReference type="Proteomes" id="UP000319931"/>
    </source>
</evidence>
<comment type="caution">
    <text evidence="10">Lacks conserved residue(s) required for the propagation of feature annotation.</text>
</comment>
<dbReference type="GO" id="GO:0004750">
    <property type="term" value="F:D-ribulose-phosphate 3-epimerase activity"/>
    <property type="evidence" value="ECO:0007669"/>
    <property type="project" value="UniProtKB-UniRule"/>
</dbReference>
<comment type="caution">
    <text evidence="15">The sequence shown here is derived from an EMBL/GenBank/DDBJ whole genome shotgun (WGS) entry which is preliminary data.</text>
</comment>
<evidence type="ECO:0000256" key="14">
    <source>
        <dbReference type="PIRSR" id="PIRSR001461-3"/>
    </source>
</evidence>
<comment type="similarity">
    <text evidence="6 10 11">Belongs to the ribulose-phosphate 3-epimerase family.</text>
</comment>
<gene>
    <name evidence="10" type="primary">rpe</name>
    <name evidence="15" type="ORF">EAH76_12950</name>
</gene>
<protein>
    <recommendedName>
        <fullName evidence="7 10">Ribulose-phosphate 3-epimerase</fullName>
        <ecNumber evidence="7 10">5.1.3.1</ecNumber>
    </recommendedName>
</protein>
<dbReference type="PROSITE" id="PS01086">
    <property type="entry name" value="RIBUL_P_3_EPIMER_2"/>
    <property type="match status" value="1"/>
</dbReference>
<keyword evidence="10 11" id="KW-0119">Carbohydrate metabolism</keyword>
<keyword evidence="9 10" id="KW-0413">Isomerase</keyword>
<comment type="function">
    <text evidence="10">Catalyzes the reversible epimerization of D-ribulose 5-phosphate to D-xylulose 5-phosphate.</text>
</comment>
<organism evidence="15 16">
    <name type="scientific">Sphingomonas glacialis</name>
    <dbReference type="NCBI Taxonomy" id="658225"/>
    <lineage>
        <taxon>Bacteria</taxon>
        <taxon>Pseudomonadati</taxon>
        <taxon>Pseudomonadota</taxon>
        <taxon>Alphaproteobacteria</taxon>
        <taxon>Sphingomonadales</taxon>
        <taxon>Sphingomonadaceae</taxon>
        <taxon>Sphingomonas</taxon>
    </lineage>
</organism>
<evidence type="ECO:0000256" key="3">
    <source>
        <dbReference type="ARBA" id="ARBA00001941"/>
    </source>
</evidence>
<evidence type="ECO:0000256" key="1">
    <source>
        <dbReference type="ARBA" id="ARBA00001782"/>
    </source>
</evidence>
<comment type="cofactor">
    <cofactor evidence="10 13">
        <name>a divalent metal cation</name>
        <dbReference type="ChEBI" id="CHEBI:60240"/>
    </cofactor>
    <text evidence="10 13">Binds 1 divalent metal cation per subunit.</text>
</comment>
<evidence type="ECO:0000256" key="6">
    <source>
        <dbReference type="ARBA" id="ARBA00009541"/>
    </source>
</evidence>
<evidence type="ECO:0000256" key="11">
    <source>
        <dbReference type="PIRNR" id="PIRNR001461"/>
    </source>
</evidence>